<accession>A0ABZ2W265</accession>
<dbReference type="Proteomes" id="UP001475781">
    <property type="component" value="Chromosome"/>
</dbReference>
<evidence type="ECO:0000313" key="2">
    <source>
        <dbReference type="Proteomes" id="UP001475781"/>
    </source>
</evidence>
<evidence type="ECO:0000313" key="1">
    <source>
        <dbReference type="EMBL" id="WZF88772.1"/>
    </source>
</evidence>
<dbReference type="NCBIfam" id="NF047399">
    <property type="entry name" value="BrnA_antitoxin_add"/>
    <property type="match status" value="1"/>
</dbReference>
<gene>
    <name evidence="1" type="ORF">NLK58_00690</name>
</gene>
<dbReference type="RefSeq" id="WP_117616816.1">
    <property type="nucleotide sequence ID" value="NZ_CP101118.1"/>
</dbReference>
<organism evidence="1 2">
    <name type="scientific">Marinobacter metalliresistant</name>
    <dbReference type="NCBI Taxonomy" id="2961995"/>
    <lineage>
        <taxon>Bacteria</taxon>
        <taxon>Pseudomonadati</taxon>
        <taxon>Pseudomonadota</taxon>
        <taxon>Gammaproteobacteria</taxon>
        <taxon>Pseudomonadales</taxon>
        <taxon>Marinobacteraceae</taxon>
        <taxon>Marinobacter</taxon>
    </lineage>
</organism>
<reference evidence="1 2" key="1">
    <citation type="submission" date="2022-07" db="EMBL/GenBank/DDBJ databases">
        <title>A copper resistant bacterium isolated from sediment samples of deep sea hydrothermal areas.</title>
        <authorList>
            <person name="Zeng X."/>
        </authorList>
    </citation>
    <scope>NUCLEOTIDE SEQUENCE [LARGE SCALE GENOMIC DNA]</scope>
    <source>
        <strain evidence="2">CuT 6</strain>
    </source>
</reference>
<dbReference type="EMBL" id="CP101118">
    <property type="protein sequence ID" value="WZF88772.1"/>
    <property type="molecule type" value="Genomic_DNA"/>
</dbReference>
<name>A0ABZ2W265_9GAMM</name>
<proteinExistence type="predicted"/>
<protein>
    <submittedName>
        <fullName evidence="1">CopG family transcriptional regulator</fullName>
    </submittedName>
</protein>
<keyword evidence="2" id="KW-1185">Reference proteome</keyword>
<sequence>MKAKDFDKKFEEGQEDIVDDLDLSSARRVNQDQKRINVDFPAWVVESLDREAARIGVTRQSIIKVWLVERLRAETANK</sequence>